<proteinExistence type="predicted"/>
<sequence length="231" mass="23995">MYTKAALLLVLAQAFAAPVELEERQSCPKIHVFGARETTASPGYGSTARFVNDILSAYPGSTAEAISYPACGGQSSCGGDSYAQSVQAGVKAVQSQVSSFASRCPSTQLVYVGHSQGSQIGDDTLCGGGDPNNGVTNTAATIAQYNFKAIIWTGDPRFVPGESFHVGSATHGGFAARPAAITCGKYQGLIQSYCDSGDEYCSNGSNPNTHNQYQTEYGSAALAFVKSKLTA</sequence>
<protein>
    <submittedName>
        <fullName evidence="4">Carbohydrate esterase</fullName>
        <ecNumber evidence="4">3.1.1.72</ecNumber>
    </submittedName>
</protein>
<dbReference type="SUPFAM" id="SSF53474">
    <property type="entry name" value="alpha/beta-Hydrolases"/>
    <property type="match status" value="1"/>
</dbReference>
<dbReference type="Proteomes" id="UP001310594">
    <property type="component" value="Unassembled WGS sequence"/>
</dbReference>
<keyword evidence="3" id="KW-0732">Signal</keyword>
<gene>
    <name evidence="4" type="primary">AXE2</name>
    <name evidence="4" type="ORF">LTR97_005272</name>
</gene>
<dbReference type="SMART" id="SM01110">
    <property type="entry name" value="Cutinase"/>
    <property type="match status" value="1"/>
</dbReference>
<dbReference type="EC" id="3.1.1.72" evidence="4"/>
<dbReference type="EMBL" id="JAVRQU010000007">
    <property type="protein sequence ID" value="KAK5700755.1"/>
    <property type="molecule type" value="Genomic_DNA"/>
</dbReference>
<comment type="caution">
    <text evidence="4">The sequence shown here is derived from an EMBL/GenBank/DDBJ whole genome shotgun (WGS) entry which is preliminary data.</text>
</comment>
<dbReference type="Gene3D" id="3.40.50.1820">
    <property type="entry name" value="alpha/beta hydrolase"/>
    <property type="match status" value="1"/>
</dbReference>
<evidence type="ECO:0000256" key="3">
    <source>
        <dbReference type="SAM" id="SignalP"/>
    </source>
</evidence>
<dbReference type="Pfam" id="PF01083">
    <property type="entry name" value="Cutinase"/>
    <property type="match status" value="1"/>
</dbReference>
<keyword evidence="2" id="KW-1015">Disulfide bond</keyword>
<accession>A0AAN8A2S8</accession>
<dbReference type="InterPro" id="IPR029058">
    <property type="entry name" value="AB_hydrolase_fold"/>
</dbReference>
<reference evidence="4" key="1">
    <citation type="submission" date="2023-08" db="EMBL/GenBank/DDBJ databases">
        <title>Black Yeasts Isolated from many extreme environments.</title>
        <authorList>
            <person name="Coleine C."/>
            <person name="Stajich J.E."/>
            <person name="Selbmann L."/>
        </authorList>
    </citation>
    <scope>NUCLEOTIDE SEQUENCE</scope>
    <source>
        <strain evidence="4">CCFEE 5810</strain>
    </source>
</reference>
<dbReference type="InterPro" id="IPR000675">
    <property type="entry name" value="Cutinase/axe"/>
</dbReference>
<keyword evidence="1 4" id="KW-0378">Hydrolase</keyword>
<name>A0AAN8A2S8_9PEZI</name>
<feature type="signal peptide" evidence="3">
    <location>
        <begin position="1"/>
        <end position="16"/>
    </location>
</feature>
<evidence type="ECO:0000256" key="2">
    <source>
        <dbReference type="ARBA" id="ARBA00023157"/>
    </source>
</evidence>
<dbReference type="PANTHER" id="PTHR33630">
    <property type="entry name" value="CUTINASE RV1984C-RELATED-RELATED"/>
    <property type="match status" value="1"/>
</dbReference>
<dbReference type="GO" id="GO:0046555">
    <property type="term" value="F:acetylxylan esterase activity"/>
    <property type="evidence" value="ECO:0007669"/>
    <property type="project" value="UniProtKB-EC"/>
</dbReference>
<evidence type="ECO:0000256" key="1">
    <source>
        <dbReference type="ARBA" id="ARBA00022801"/>
    </source>
</evidence>
<feature type="chain" id="PRO_5042862720" evidence="3">
    <location>
        <begin position="17"/>
        <end position="231"/>
    </location>
</feature>
<evidence type="ECO:0000313" key="5">
    <source>
        <dbReference type="Proteomes" id="UP001310594"/>
    </source>
</evidence>
<dbReference type="AlphaFoldDB" id="A0AAN8A2S8"/>
<organism evidence="4 5">
    <name type="scientific">Elasticomyces elasticus</name>
    <dbReference type="NCBI Taxonomy" id="574655"/>
    <lineage>
        <taxon>Eukaryota</taxon>
        <taxon>Fungi</taxon>
        <taxon>Dikarya</taxon>
        <taxon>Ascomycota</taxon>
        <taxon>Pezizomycotina</taxon>
        <taxon>Dothideomycetes</taxon>
        <taxon>Dothideomycetidae</taxon>
        <taxon>Mycosphaerellales</taxon>
        <taxon>Teratosphaeriaceae</taxon>
        <taxon>Elasticomyces</taxon>
    </lineage>
</organism>
<evidence type="ECO:0000313" key="4">
    <source>
        <dbReference type="EMBL" id="KAK5700755.1"/>
    </source>
</evidence>
<dbReference type="PANTHER" id="PTHR33630:SF13">
    <property type="entry name" value="ACETYLXYLAN ESTERASE"/>
    <property type="match status" value="1"/>
</dbReference>